<dbReference type="STRING" id="1300342.I596_3312"/>
<dbReference type="AlphaFoldDB" id="A0A160DY63"/>
<organism evidence="2 3">
    <name type="scientific">Dokdonella koreensis DS-123</name>
    <dbReference type="NCBI Taxonomy" id="1300342"/>
    <lineage>
        <taxon>Bacteria</taxon>
        <taxon>Pseudomonadati</taxon>
        <taxon>Pseudomonadota</taxon>
        <taxon>Gammaproteobacteria</taxon>
        <taxon>Lysobacterales</taxon>
        <taxon>Rhodanobacteraceae</taxon>
        <taxon>Dokdonella</taxon>
    </lineage>
</organism>
<feature type="chain" id="PRO_5007813529" evidence="1">
    <location>
        <begin position="23"/>
        <end position="190"/>
    </location>
</feature>
<evidence type="ECO:0000313" key="2">
    <source>
        <dbReference type="EMBL" id="ANB19301.1"/>
    </source>
</evidence>
<gene>
    <name evidence="2" type="ORF">I596_3312</name>
</gene>
<proteinExistence type="predicted"/>
<dbReference type="Proteomes" id="UP000076830">
    <property type="component" value="Chromosome"/>
</dbReference>
<feature type="signal peptide" evidence="1">
    <location>
        <begin position="1"/>
        <end position="22"/>
    </location>
</feature>
<dbReference type="KEGG" id="dko:I596_3312"/>
<keyword evidence="3" id="KW-1185">Reference proteome</keyword>
<dbReference type="OrthoDB" id="5475743at2"/>
<evidence type="ECO:0000256" key="1">
    <source>
        <dbReference type="SAM" id="SignalP"/>
    </source>
</evidence>
<dbReference type="EMBL" id="CP015249">
    <property type="protein sequence ID" value="ANB19301.1"/>
    <property type="molecule type" value="Genomic_DNA"/>
</dbReference>
<accession>A0A160DY63</accession>
<reference evidence="2 3" key="1">
    <citation type="submission" date="2016-04" db="EMBL/GenBank/DDBJ databases">
        <title>Complete genome sequence of Dokdonella koreensis DS-123T.</title>
        <authorList>
            <person name="Kim J.F."/>
            <person name="Lee H."/>
            <person name="Kwak M.-J."/>
        </authorList>
    </citation>
    <scope>NUCLEOTIDE SEQUENCE [LARGE SCALE GENOMIC DNA]</scope>
    <source>
        <strain evidence="2 3">DS-123</strain>
    </source>
</reference>
<protein>
    <submittedName>
        <fullName evidence="2">Uncharacterized protein</fullName>
    </submittedName>
</protein>
<dbReference type="Gene3D" id="2.60.120.380">
    <property type="match status" value="1"/>
</dbReference>
<name>A0A160DY63_9GAMM</name>
<sequence length="190" mass="19042">MNLKFSALAALTVLSFGNTALAQKVPYVPGDPVVAVPAGGSCAAPSGTISATGAISGNNAGGTNSINAVPSGTCSEYTGDNAKGPEDIYVITPGAANSLTFTLTASGGWDPMMYILSTCGSAASCMVGSDDISGSNLNPSPLLPTMTPGTTYYVYVDSWYANGGATANNGPYNLNVTGTFPVTLTEFAID</sequence>
<evidence type="ECO:0000313" key="3">
    <source>
        <dbReference type="Proteomes" id="UP000076830"/>
    </source>
</evidence>
<dbReference type="RefSeq" id="WP_150132202.1">
    <property type="nucleotide sequence ID" value="NZ_CP015249.1"/>
</dbReference>
<keyword evidence="1" id="KW-0732">Signal</keyword>